<dbReference type="EMBL" id="JACRYL010000010">
    <property type="protein sequence ID" value="MBC6111342.1"/>
    <property type="molecule type" value="Genomic_DNA"/>
</dbReference>
<keyword evidence="2" id="KW-0255">Endonuclease</keyword>
<dbReference type="PANTHER" id="PTHR36558">
    <property type="entry name" value="GLR1098 PROTEIN"/>
    <property type="match status" value="1"/>
</dbReference>
<dbReference type="Pfam" id="PF05685">
    <property type="entry name" value="Uma2"/>
    <property type="match status" value="1"/>
</dbReference>
<dbReference type="PANTHER" id="PTHR36558:SF1">
    <property type="entry name" value="RESTRICTION ENDONUCLEASE DOMAIN-CONTAINING PROTEIN-RELATED"/>
    <property type="match status" value="1"/>
</dbReference>
<organism evidence="2 3">
    <name type="scientific">Pedobacter fastidiosus</name>
    <dbReference type="NCBI Taxonomy" id="2765361"/>
    <lineage>
        <taxon>Bacteria</taxon>
        <taxon>Pseudomonadati</taxon>
        <taxon>Bacteroidota</taxon>
        <taxon>Sphingobacteriia</taxon>
        <taxon>Sphingobacteriales</taxon>
        <taxon>Sphingobacteriaceae</taxon>
        <taxon>Pedobacter</taxon>
    </lineage>
</organism>
<dbReference type="Proteomes" id="UP000652755">
    <property type="component" value="Unassembled WGS sequence"/>
</dbReference>
<keyword evidence="2" id="KW-0378">Hydrolase</keyword>
<comment type="caution">
    <text evidence="2">The sequence shown here is derived from an EMBL/GenBank/DDBJ whole genome shotgun (WGS) entry which is preliminary data.</text>
</comment>
<dbReference type="InterPro" id="IPR011335">
    <property type="entry name" value="Restrct_endonuc-II-like"/>
</dbReference>
<reference evidence="2 3" key="1">
    <citation type="submission" date="2020-08" db="EMBL/GenBank/DDBJ databases">
        <authorList>
            <person name="Sun Q."/>
            <person name="Inoue M."/>
        </authorList>
    </citation>
    <scope>NUCLEOTIDE SEQUENCE [LARGE SCALE GENOMIC DNA]</scope>
    <source>
        <strain evidence="2 3">CCM 8938</strain>
    </source>
</reference>
<evidence type="ECO:0000313" key="3">
    <source>
        <dbReference type="Proteomes" id="UP000652755"/>
    </source>
</evidence>
<dbReference type="InterPro" id="IPR008538">
    <property type="entry name" value="Uma2"/>
</dbReference>
<sequence>MFSNLFLEIGNSLKGRPCRPYGSDKRMNIPENTLFTYPDISIYCNEIKHLEEDENTALLPTVIIEILSPSTKIYDRGNKFKLYRDIPSLKEYILIDSESISVEAFYVNEKQNWELKESRAISDALTFVSLGFKIQLEDIYYRVKLESKTVAPTK</sequence>
<feature type="domain" description="Putative restriction endonuclease" evidence="1">
    <location>
        <begin position="4"/>
        <end position="123"/>
    </location>
</feature>
<protein>
    <submittedName>
        <fullName evidence="2">Uma2 family endonuclease</fullName>
    </submittedName>
</protein>
<keyword evidence="2" id="KW-0540">Nuclease</keyword>
<proteinExistence type="predicted"/>
<accession>A0ABR7KTA6</accession>
<name>A0ABR7KTA6_9SPHI</name>
<dbReference type="Gene3D" id="3.90.1570.10">
    <property type="entry name" value="tt1808, chain A"/>
    <property type="match status" value="1"/>
</dbReference>
<evidence type="ECO:0000313" key="2">
    <source>
        <dbReference type="EMBL" id="MBC6111342.1"/>
    </source>
</evidence>
<keyword evidence="3" id="KW-1185">Reference proteome</keyword>
<dbReference type="SUPFAM" id="SSF52980">
    <property type="entry name" value="Restriction endonuclease-like"/>
    <property type="match status" value="1"/>
</dbReference>
<dbReference type="InterPro" id="IPR012296">
    <property type="entry name" value="Nuclease_put_TT1808"/>
</dbReference>
<gene>
    <name evidence="2" type="ORF">H7U22_13025</name>
</gene>
<evidence type="ECO:0000259" key="1">
    <source>
        <dbReference type="Pfam" id="PF05685"/>
    </source>
</evidence>
<dbReference type="GO" id="GO:0004519">
    <property type="term" value="F:endonuclease activity"/>
    <property type="evidence" value="ECO:0007669"/>
    <property type="project" value="UniProtKB-KW"/>
</dbReference>
<dbReference type="CDD" id="cd06260">
    <property type="entry name" value="DUF820-like"/>
    <property type="match status" value="1"/>
</dbReference>